<dbReference type="Proteomes" id="UP000033856">
    <property type="component" value="Unassembled WGS sequence"/>
</dbReference>
<organism evidence="2 3">
    <name type="scientific">Candidatus Jorgensenbacteria bacterium GW2011_GWF2_41_8</name>
    <dbReference type="NCBI Taxonomy" id="1618667"/>
    <lineage>
        <taxon>Bacteria</taxon>
        <taxon>Candidatus Joergenseniibacteriota</taxon>
    </lineage>
</organism>
<keyword evidence="1" id="KW-0812">Transmembrane</keyword>
<evidence type="ECO:0000313" key="2">
    <source>
        <dbReference type="EMBL" id="KKS24302.1"/>
    </source>
</evidence>
<feature type="transmembrane region" description="Helical" evidence="1">
    <location>
        <begin position="77"/>
        <end position="95"/>
    </location>
</feature>
<gene>
    <name evidence="2" type="ORF">UU83_C0027G0014</name>
</gene>
<comment type="caution">
    <text evidence="2">The sequence shown here is derived from an EMBL/GenBank/DDBJ whole genome shotgun (WGS) entry which is preliminary data.</text>
</comment>
<protein>
    <submittedName>
        <fullName evidence="2">Uncharacterized protein</fullName>
    </submittedName>
</protein>
<dbReference type="AlphaFoldDB" id="A0A0G0XIN6"/>
<reference evidence="2" key="1">
    <citation type="journal article" date="2015" name="Nature">
        <title>rRNA introns, odd ribosomes, and small enigmatic genomes across a large radiation of phyla.</title>
        <authorList>
            <person name="Brown C.T."/>
            <person name="Hug L.A."/>
            <person name="Thomas B.C."/>
            <person name="Sharon I."/>
            <person name="Castelle C.J."/>
            <person name="Singh A."/>
            <person name="Wilkins M.J."/>
            <person name="Williams K.H."/>
            <person name="Banfield J.F."/>
        </authorList>
    </citation>
    <scope>NUCLEOTIDE SEQUENCE [LARGE SCALE GENOMIC DNA]</scope>
</reference>
<evidence type="ECO:0000313" key="3">
    <source>
        <dbReference type="Proteomes" id="UP000033856"/>
    </source>
</evidence>
<accession>A0A0G0XIN6</accession>
<dbReference type="EMBL" id="LCCD01000027">
    <property type="protein sequence ID" value="KKS24302.1"/>
    <property type="molecule type" value="Genomic_DNA"/>
</dbReference>
<proteinExistence type="predicted"/>
<evidence type="ECO:0000256" key="1">
    <source>
        <dbReference type="SAM" id="Phobius"/>
    </source>
</evidence>
<feature type="transmembrane region" description="Helical" evidence="1">
    <location>
        <begin position="140"/>
        <end position="157"/>
    </location>
</feature>
<name>A0A0G0XIN6_9BACT</name>
<feature type="transmembrane region" description="Helical" evidence="1">
    <location>
        <begin position="52"/>
        <end position="70"/>
    </location>
</feature>
<sequence>MSKLYKFISWEIAVIIFSWLFWRGFSRFAGEFSAGAGGAGSFSFSSGFTADVVVYFLILAVVACLGIMFFGKIWQVLLSGALAGGVFLLMARLPAQTGFTEFNLAAVGILLLFLFYARLNIVSESKERTKINARIILSRGLAPIILALLLMASLVIYQSPGVKALEKASKIPPAGEKFVNSVMENFIGNLIEGSPKEKQTVAKEISRQTINQINAIAGPYFKFAPPVLTAALFLMLWGFHGIFVWLGVLIGWPLFFVLKKAKFARIEERDTKAETLII</sequence>
<feature type="transmembrane region" description="Helical" evidence="1">
    <location>
        <begin position="7"/>
        <end position="25"/>
    </location>
</feature>
<keyword evidence="1" id="KW-1133">Transmembrane helix</keyword>
<feature type="transmembrane region" description="Helical" evidence="1">
    <location>
        <begin position="101"/>
        <end position="119"/>
    </location>
</feature>
<keyword evidence="1" id="KW-0472">Membrane</keyword>
<feature type="transmembrane region" description="Helical" evidence="1">
    <location>
        <begin position="230"/>
        <end position="258"/>
    </location>
</feature>